<comment type="pathway">
    <text evidence="3 4">Cofactor biosynthesis; coenzyme A biosynthesis; CoA from (R)-pantothenate: step 2/5.</text>
</comment>
<dbReference type="InterPro" id="IPR036551">
    <property type="entry name" value="Flavin_trans-like"/>
</dbReference>
<dbReference type="InterPro" id="IPR007085">
    <property type="entry name" value="DNA/pantothenate-metab_flavo_C"/>
</dbReference>
<keyword evidence="3 4" id="KW-0288">FMN</keyword>
<dbReference type="AlphaFoldDB" id="A0AAU0UPC7"/>
<feature type="active site" description="Proton donor" evidence="3">
    <location>
        <position position="166"/>
    </location>
</feature>
<keyword evidence="3" id="KW-0460">Magnesium</keyword>
<evidence type="ECO:0000256" key="4">
    <source>
        <dbReference type="RuleBase" id="RU364078"/>
    </source>
</evidence>
<feature type="region of interest" description="Phosphopantothenate--cysteine ligase" evidence="3">
    <location>
        <begin position="199"/>
        <end position="415"/>
    </location>
</feature>
<gene>
    <name evidence="3 7" type="primary">coaBC</name>
    <name evidence="7" type="ORF">MFMK1_001902</name>
</gene>
<comment type="cofactor">
    <cofactor evidence="3">
        <name>FMN</name>
        <dbReference type="ChEBI" id="CHEBI:58210"/>
    </cofactor>
    <text evidence="3">Binds 1 FMN per subunit.</text>
</comment>
<feature type="binding site" evidence="3">
    <location>
        <position position="349"/>
    </location>
    <ligand>
        <name>CTP</name>
        <dbReference type="ChEBI" id="CHEBI:37563"/>
    </ligand>
</feature>
<feature type="binding site" evidence="3">
    <location>
        <position position="345"/>
    </location>
    <ligand>
        <name>CTP</name>
        <dbReference type="ChEBI" id="CHEBI:37563"/>
    </ligand>
</feature>
<dbReference type="PANTHER" id="PTHR14359">
    <property type="entry name" value="HOMO-OLIGOMERIC FLAVIN CONTAINING CYS DECARBOXYLASE FAMILY"/>
    <property type="match status" value="1"/>
</dbReference>
<evidence type="ECO:0000256" key="3">
    <source>
        <dbReference type="HAMAP-Rule" id="MF_02225"/>
    </source>
</evidence>
<dbReference type="GO" id="GO:0046872">
    <property type="term" value="F:metal ion binding"/>
    <property type="evidence" value="ECO:0007669"/>
    <property type="project" value="UniProtKB-KW"/>
</dbReference>
<dbReference type="KEGG" id="dbc:MFMK1_001902"/>
<feature type="binding site" evidence="3">
    <location>
        <position position="287"/>
    </location>
    <ligand>
        <name>CTP</name>
        <dbReference type="ChEBI" id="CHEBI:37563"/>
    </ligand>
</feature>
<dbReference type="GO" id="GO:0015937">
    <property type="term" value="P:coenzyme A biosynthetic process"/>
    <property type="evidence" value="ECO:0007669"/>
    <property type="project" value="UniProtKB-UniRule"/>
</dbReference>
<protein>
    <recommendedName>
        <fullName evidence="3">Coenzyme A biosynthesis bifunctional protein CoaBC</fullName>
    </recommendedName>
    <alternativeName>
        <fullName evidence="3">DNA/pantothenate metabolism flavoprotein</fullName>
    </alternativeName>
    <alternativeName>
        <fullName evidence="3">Phosphopantothenoylcysteine synthetase/decarboxylase</fullName>
        <shortName evidence="3">PPCS-PPCDC</shortName>
    </alternativeName>
    <domain>
        <recommendedName>
            <fullName evidence="3">Phosphopantothenoylcysteine decarboxylase</fullName>
            <shortName evidence="3">PPC decarboxylase</shortName>
            <shortName evidence="3">PPC-DC</shortName>
            <ecNumber evidence="3">4.1.1.36</ecNumber>
        </recommendedName>
        <alternativeName>
            <fullName evidence="3">CoaC</fullName>
        </alternativeName>
    </domain>
    <domain>
        <recommendedName>
            <fullName evidence="3">Phosphopantothenate--cysteine ligase</fullName>
            <ecNumber evidence="3">6.3.2.5</ecNumber>
        </recommendedName>
        <alternativeName>
            <fullName evidence="3">CoaB</fullName>
        </alternativeName>
        <alternativeName>
            <fullName evidence="3">Phosphopantothenoylcysteine synthetase</fullName>
            <shortName evidence="3">PPC synthetase</shortName>
            <shortName evidence="3">PPC-S</shortName>
        </alternativeName>
    </domain>
</protein>
<dbReference type="SUPFAM" id="SSF102645">
    <property type="entry name" value="CoaB-like"/>
    <property type="match status" value="1"/>
</dbReference>
<dbReference type="HAMAP" id="MF_02225">
    <property type="entry name" value="CoaBC"/>
    <property type="match status" value="1"/>
</dbReference>
<dbReference type="GO" id="GO:0010181">
    <property type="term" value="F:FMN binding"/>
    <property type="evidence" value="ECO:0007669"/>
    <property type="project" value="UniProtKB-UniRule"/>
</dbReference>
<keyword evidence="3" id="KW-0479">Metal-binding</keyword>
<feature type="binding site" evidence="3">
    <location>
        <position position="297"/>
    </location>
    <ligand>
        <name>CTP</name>
        <dbReference type="ChEBI" id="CHEBI:37563"/>
    </ligand>
</feature>
<comment type="catalytic activity">
    <reaction evidence="3 4">
        <text>(R)-4'-phosphopantothenate + L-cysteine + CTP = N-[(R)-4-phosphopantothenoyl]-L-cysteine + CMP + diphosphate + H(+)</text>
        <dbReference type="Rhea" id="RHEA:19397"/>
        <dbReference type="ChEBI" id="CHEBI:10986"/>
        <dbReference type="ChEBI" id="CHEBI:15378"/>
        <dbReference type="ChEBI" id="CHEBI:33019"/>
        <dbReference type="ChEBI" id="CHEBI:35235"/>
        <dbReference type="ChEBI" id="CHEBI:37563"/>
        <dbReference type="ChEBI" id="CHEBI:59458"/>
        <dbReference type="ChEBI" id="CHEBI:60377"/>
        <dbReference type="EC" id="6.3.2.5"/>
    </reaction>
</comment>
<feature type="domain" description="Flavoprotein" evidence="5">
    <location>
        <begin position="18"/>
        <end position="184"/>
    </location>
</feature>
<dbReference type="EC" id="6.3.2.5" evidence="3"/>
<keyword evidence="8" id="KW-1185">Reference proteome</keyword>
<proteinExistence type="inferred from homology"/>
<keyword evidence="1 3" id="KW-0210">Decarboxylase</keyword>
<evidence type="ECO:0000313" key="8">
    <source>
        <dbReference type="Proteomes" id="UP001329915"/>
    </source>
</evidence>
<organism evidence="7 8">
    <name type="scientific">Metallumcola ferriviriculae</name>
    <dbReference type="NCBI Taxonomy" id="3039180"/>
    <lineage>
        <taxon>Bacteria</taxon>
        <taxon>Bacillati</taxon>
        <taxon>Bacillota</taxon>
        <taxon>Clostridia</taxon>
        <taxon>Neomoorellales</taxon>
        <taxon>Desulfitibacteraceae</taxon>
        <taxon>Metallumcola</taxon>
    </lineage>
</organism>
<name>A0AAU0UPC7_9FIRM</name>
<evidence type="ECO:0000313" key="7">
    <source>
        <dbReference type="EMBL" id="WRO22081.1"/>
    </source>
</evidence>
<keyword evidence="3" id="KW-0511">Multifunctional enzyme</keyword>
<feature type="region of interest" description="Phosphopantothenoylcysteine decarboxylase" evidence="3">
    <location>
        <begin position="1"/>
        <end position="198"/>
    </location>
</feature>
<keyword evidence="2 3" id="KW-0456">Lyase</keyword>
<dbReference type="Gene3D" id="3.40.50.1950">
    <property type="entry name" value="Flavin prenyltransferase-like"/>
    <property type="match status" value="1"/>
</dbReference>
<comment type="similarity">
    <text evidence="3 4">In the N-terminal section; belongs to the HFCD (homo-oligomeric flavin containing Cys decarboxylase) superfamily.</text>
</comment>
<dbReference type="Proteomes" id="UP001329915">
    <property type="component" value="Chromosome"/>
</dbReference>
<dbReference type="Gene3D" id="3.40.50.10300">
    <property type="entry name" value="CoaB-like"/>
    <property type="match status" value="1"/>
</dbReference>
<dbReference type="GO" id="GO:0071513">
    <property type="term" value="C:phosphopantothenoylcysteine decarboxylase complex"/>
    <property type="evidence" value="ECO:0007669"/>
    <property type="project" value="TreeGrafter"/>
</dbReference>
<evidence type="ECO:0000256" key="1">
    <source>
        <dbReference type="ARBA" id="ARBA00022793"/>
    </source>
</evidence>
<dbReference type="PANTHER" id="PTHR14359:SF6">
    <property type="entry name" value="PHOSPHOPANTOTHENOYLCYSTEINE DECARBOXYLASE"/>
    <property type="match status" value="1"/>
</dbReference>
<sequence>MFEQKTVSNNQVLSGKSAVVAVTGGIAAYKAADMVSKLKKLGARVQVIMTAASKEFITATTLSTLSGNPVLDDLFGSPGEVSHIDVATTADIVVIAPATANIIGKLAHGIADDFVSTVMLAVQCPVIIAPAMNNAMFLNPVVQDNLDALQTRGYQVVQPDSGRLACGTDGPGRLAPVETILELVQKNFAQRRDLTGKKILVTAGGTQEPIDPVRYVGNRSSGKMGFAVAAAAALRGAEVVLIHANTHLPIPTGVTAVAVSTADEMLRAVLDYCSHSDVVIKAAAVADYKPARQADSKMKKEINNLALTLVPTTDILAELGKRKGKQILVGFAAETDDLLANAKKKIQRKNLDLIVANDVSRTDIGFATNENQVTFLYADGRQETLAKMNKNLVAQEIMDRVIDIIAARYPAGKEE</sequence>
<dbReference type="GO" id="GO:0015941">
    <property type="term" value="P:pantothenate catabolic process"/>
    <property type="evidence" value="ECO:0007669"/>
    <property type="project" value="InterPro"/>
</dbReference>
<evidence type="ECO:0000259" key="6">
    <source>
        <dbReference type="Pfam" id="PF04127"/>
    </source>
</evidence>
<comment type="caution">
    <text evidence="3">Lacks conserved residue(s) required for the propagation of feature annotation.</text>
</comment>
<comment type="cofactor">
    <cofactor evidence="3">
        <name>Mg(2+)</name>
        <dbReference type="ChEBI" id="CHEBI:18420"/>
    </cofactor>
</comment>
<comment type="function">
    <text evidence="4">Catalyzes two steps in the biosynthesis of coenzyme A. In the first step cysteine is conjugated to 4'-phosphopantothenate to form 4-phosphopantothenoylcysteine, in the latter compound is decarboxylated to form 4'-phosphopantotheine.</text>
</comment>
<dbReference type="Pfam" id="PF02441">
    <property type="entry name" value="Flavoprotein"/>
    <property type="match status" value="1"/>
</dbReference>
<dbReference type="EC" id="4.1.1.36" evidence="3"/>
<dbReference type="Pfam" id="PF04127">
    <property type="entry name" value="DFP"/>
    <property type="match status" value="1"/>
</dbReference>
<keyword evidence="3 4" id="KW-0285">Flavoprotein</keyword>
<comment type="function">
    <text evidence="3">Catalyzes two sequential steps in the biosynthesis of coenzyme A. In the first step cysteine is conjugated to 4'-phosphopantothenate to form 4-phosphopantothenoylcysteine. In the second step the latter compound is decarboxylated to form 4'-phosphopantotheine.</text>
</comment>
<feature type="domain" description="DNA/pantothenate metabolism flavoprotein C-terminal" evidence="6">
    <location>
        <begin position="194"/>
        <end position="403"/>
    </location>
</feature>
<dbReference type="InterPro" id="IPR003382">
    <property type="entry name" value="Flavoprotein"/>
</dbReference>
<comment type="pathway">
    <text evidence="3 4">Cofactor biosynthesis; coenzyme A biosynthesis; CoA from (R)-pantothenate: step 3/5.</text>
</comment>
<accession>A0AAU0UPC7</accession>
<comment type="similarity">
    <text evidence="3 4">In the C-terminal section; belongs to the PPC synthetase family.</text>
</comment>
<keyword evidence="3 4" id="KW-0436">Ligase</keyword>
<dbReference type="NCBIfam" id="TIGR00521">
    <property type="entry name" value="coaBC_dfp"/>
    <property type="match status" value="1"/>
</dbReference>
<evidence type="ECO:0000256" key="2">
    <source>
        <dbReference type="ARBA" id="ARBA00023239"/>
    </source>
</evidence>
<dbReference type="SUPFAM" id="SSF52507">
    <property type="entry name" value="Homo-oligomeric flavin-containing Cys decarboxylases, HFCD"/>
    <property type="match status" value="1"/>
</dbReference>
<dbReference type="GO" id="GO:0004633">
    <property type="term" value="F:phosphopantothenoylcysteine decarboxylase activity"/>
    <property type="evidence" value="ECO:0007669"/>
    <property type="project" value="UniProtKB-UniRule"/>
</dbReference>
<dbReference type="InterPro" id="IPR005252">
    <property type="entry name" value="CoaBC"/>
</dbReference>
<evidence type="ECO:0000259" key="5">
    <source>
        <dbReference type="Pfam" id="PF02441"/>
    </source>
</evidence>
<dbReference type="EMBL" id="CP121694">
    <property type="protein sequence ID" value="WRO22081.1"/>
    <property type="molecule type" value="Genomic_DNA"/>
</dbReference>
<dbReference type="GO" id="GO:0004632">
    <property type="term" value="F:phosphopantothenate--cysteine ligase activity"/>
    <property type="evidence" value="ECO:0007669"/>
    <property type="project" value="UniProtKB-UniRule"/>
</dbReference>
<dbReference type="InterPro" id="IPR035929">
    <property type="entry name" value="CoaB-like_sf"/>
</dbReference>
<comment type="catalytic activity">
    <reaction evidence="3 4">
        <text>N-[(R)-4-phosphopantothenoyl]-L-cysteine + H(+) = (R)-4'-phosphopantetheine + CO2</text>
        <dbReference type="Rhea" id="RHEA:16793"/>
        <dbReference type="ChEBI" id="CHEBI:15378"/>
        <dbReference type="ChEBI" id="CHEBI:16526"/>
        <dbReference type="ChEBI" id="CHEBI:59458"/>
        <dbReference type="ChEBI" id="CHEBI:61723"/>
        <dbReference type="EC" id="4.1.1.36"/>
    </reaction>
</comment>
<feature type="binding site" evidence="3">
    <location>
        <position position="331"/>
    </location>
    <ligand>
        <name>CTP</name>
        <dbReference type="ChEBI" id="CHEBI:37563"/>
    </ligand>
</feature>
<reference evidence="7 8" key="1">
    <citation type="submission" date="2023-04" db="EMBL/GenBank/DDBJ databases">
        <authorList>
            <person name="Hsu D."/>
        </authorList>
    </citation>
    <scope>NUCLEOTIDE SEQUENCE [LARGE SCALE GENOMIC DNA]</scope>
    <source>
        <strain evidence="7 8">MK1</strain>
    </source>
</reference>